<organism evidence="1 2">
    <name type="scientific">Apiospora rasikravindrae</name>
    <dbReference type="NCBI Taxonomy" id="990691"/>
    <lineage>
        <taxon>Eukaryota</taxon>
        <taxon>Fungi</taxon>
        <taxon>Dikarya</taxon>
        <taxon>Ascomycota</taxon>
        <taxon>Pezizomycotina</taxon>
        <taxon>Sordariomycetes</taxon>
        <taxon>Xylariomycetidae</taxon>
        <taxon>Amphisphaeriales</taxon>
        <taxon>Apiosporaceae</taxon>
        <taxon>Apiospora</taxon>
    </lineage>
</organism>
<dbReference type="EMBL" id="JAQQWK010000008">
    <property type="protein sequence ID" value="KAK8036275.1"/>
    <property type="molecule type" value="Genomic_DNA"/>
</dbReference>
<evidence type="ECO:0000313" key="1">
    <source>
        <dbReference type="EMBL" id="KAK8036275.1"/>
    </source>
</evidence>
<name>A0ABR1SRC9_9PEZI</name>
<gene>
    <name evidence="1" type="ORF">PG993_008889</name>
</gene>
<protein>
    <submittedName>
        <fullName evidence="1">Uncharacterized protein</fullName>
    </submittedName>
</protein>
<reference evidence="1 2" key="1">
    <citation type="submission" date="2023-01" db="EMBL/GenBank/DDBJ databases">
        <title>Analysis of 21 Apiospora genomes using comparative genomics revels a genus with tremendous synthesis potential of carbohydrate active enzymes and secondary metabolites.</title>
        <authorList>
            <person name="Sorensen T."/>
        </authorList>
    </citation>
    <scope>NUCLEOTIDE SEQUENCE [LARGE SCALE GENOMIC DNA]</scope>
    <source>
        <strain evidence="1 2">CBS 33761</strain>
    </source>
</reference>
<proteinExistence type="predicted"/>
<sequence>MSHKLYLETMKTSAACLLCTIQPVATSAVRWVAAGSWRDPSLDEQVLRAVENLQISGDHLGFVFMNGASYMQTMLDSYGTGKTSQMRDVSDMAQRRCSKSCRMAT</sequence>
<accession>A0ABR1SRC9</accession>
<dbReference type="Proteomes" id="UP001444661">
    <property type="component" value="Unassembled WGS sequence"/>
</dbReference>
<keyword evidence="2" id="KW-1185">Reference proteome</keyword>
<evidence type="ECO:0000313" key="2">
    <source>
        <dbReference type="Proteomes" id="UP001444661"/>
    </source>
</evidence>
<comment type="caution">
    <text evidence="1">The sequence shown here is derived from an EMBL/GenBank/DDBJ whole genome shotgun (WGS) entry which is preliminary data.</text>
</comment>